<keyword evidence="6 9" id="KW-0812">Transmembrane</keyword>
<comment type="similarity">
    <text evidence="2 9">Belongs to the ABC-2 integral membrane protein family.</text>
</comment>
<accession>A0ABT8ZTN7</accession>
<sequence>MTASPTTGQSERLLIIAPGRSERNYWLDLWAYRELLAILAWRDLAVRYKQTFIGVAWSVVRPLLTLVIFTILFSRVAKLPSVGTTPYPVMVLAGLLPWTLFSSILNEAANSLITNANLIGKVYFPRLIIPTATTAVAFVDFLIAFVILLALMLWFGFAPDWRIALLPAFVLLGILTALGPALIMTTMNVKYRDFRYVLPFVMQFGLYVSPVGFSSAVIPDAWRLLYSFNPVVGVIDGFRWCVLGGQAPFYWQSFTIAIVETIVFLWIGVRYFRSAERTFADLI</sequence>
<proteinExistence type="inferred from homology"/>
<evidence type="ECO:0000313" key="12">
    <source>
        <dbReference type="Proteomes" id="UP001176468"/>
    </source>
</evidence>
<comment type="caution">
    <text evidence="11">The sequence shown here is derived from an EMBL/GenBank/DDBJ whole genome shotgun (WGS) entry which is preliminary data.</text>
</comment>
<dbReference type="PANTHER" id="PTHR30413">
    <property type="entry name" value="INNER MEMBRANE TRANSPORT PERMEASE"/>
    <property type="match status" value="1"/>
</dbReference>
<dbReference type="Pfam" id="PF01061">
    <property type="entry name" value="ABC2_membrane"/>
    <property type="match status" value="1"/>
</dbReference>
<evidence type="ECO:0000256" key="8">
    <source>
        <dbReference type="ARBA" id="ARBA00023136"/>
    </source>
</evidence>
<feature type="domain" description="ABC transmembrane type-2" evidence="10">
    <location>
        <begin position="53"/>
        <end position="275"/>
    </location>
</feature>
<evidence type="ECO:0000256" key="2">
    <source>
        <dbReference type="ARBA" id="ARBA00007783"/>
    </source>
</evidence>
<keyword evidence="12" id="KW-1185">Reference proteome</keyword>
<dbReference type="InterPro" id="IPR013525">
    <property type="entry name" value="ABC2_TM"/>
</dbReference>
<keyword evidence="5" id="KW-0997">Cell inner membrane</keyword>
<evidence type="ECO:0000256" key="7">
    <source>
        <dbReference type="ARBA" id="ARBA00022989"/>
    </source>
</evidence>
<protein>
    <recommendedName>
        <fullName evidence="9">Transport permease protein</fullName>
    </recommendedName>
</protein>
<feature type="transmembrane region" description="Helical" evidence="9">
    <location>
        <begin position="196"/>
        <end position="218"/>
    </location>
</feature>
<dbReference type="InterPro" id="IPR047817">
    <property type="entry name" value="ABC2_TM_bact-type"/>
</dbReference>
<feature type="transmembrane region" description="Helical" evidence="9">
    <location>
        <begin position="249"/>
        <end position="269"/>
    </location>
</feature>
<feature type="transmembrane region" description="Helical" evidence="9">
    <location>
        <begin position="127"/>
        <end position="157"/>
    </location>
</feature>
<feature type="transmembrane region" description="Helical" evidence="9">
    <location>
        <begin position="163"/>
        <end position="184"/>
    </location>
</feature>
<keyword evidence="8 9" id="KW-0472">Membrane</keyword>
<evidence type="ECO:0000259" key="10">
    <source>
        <dbReference type="PROSITE" id="PS51012"/>
    </source>
</evidence>
<evidence type="ECO:0000256" key="6">
    <source>
        <dbReference type="ARBA" id="ARBA00022692"/>
    </source>
</evidence>
<dbReference type="RefSeq" id="WP_304559280.1">
    <property type="nucleotide sequence ID" value="NZ_JAUQSZ010000001.1"/>
</dbReference>
<dbReference type="PANTHER" id="PTHR30413:SF8">
    <property type="entry name" value="TRANSPORT PERMEASE PROTEIN"/>
    <property type="match status" value="1"/>
</dbReference>
<dbReference type="PROSITE" id="PS51012">
    <property type="entry name" value="ABC_TM2"/>
    <property type="match status" value="1"/>
</dbReference>
<evidence type="ECO:0000256" key="3">
    <source>
        <dbReference type="ARBA" id="ARBA00022448"/>
    </source>
</evidence>
<feature type="transmembrane region" description="Helical" evidence="9">
    <location>
        <begin position="52"/>
        <end position="73"/>
    </location>
</feature>
<gene>
    <name evidence="11" type="ORF">Q5H94_01185</name>
</gene>
<evidence type="ECO:0000313" key="11">
    <source>
        <dbReference type="EMBL" id="MDO7840927.1"/>
    </source>
</evidence>
<evidence type="ECO:0000256" key="4">
    <source>
        <dbReference type="ARBA" id="ARBA00022475"/>
    </source>
</evidence>
<organism evidence="11 12">
    <name type="scientific">Sphingomonas immobilis</name>
    <dbReference type="NCBI Taxonomy" id="3063997"/>
    <lineage>
        <taxon>Bacteria</taxon>
        <taxon>Pseudomonadati</taxon>
        <taxon>Pseudomonadota</taxon>
        <taxon>Alphaproteobacteria</taxon>
        <taxon>Sphingomonadales</taxon>
        <taxon>Sphingomonadaceae</taxon>
        <taxon>Sphingomonas</taxon>
    </lineage>
</organism>
<evidence type="ECO:0000256" key="5">
    <source>
        <dbReference type="ARBA" id="ARBA00022519"/>
    </source>
</evidence>
<evidence type="ECO:0000256" key="9">
    <source>
        <dbReference type="RuleBase" id="RU361157"/>
    </source>
</evidence>
<keyword evidence="3 9" id="KW-0813">Transport</keyword>
<keyword evidence="4 9" id="KW-1003">Cell membrane</keyword>
<dbReference type="Proteomes" id="UP001176468">
    <property type="component" value="Unassembled WGS sequence"/>
</dbReference>
<feature type="transmembrane region" description="Helical" evidence="9">
    <location>
        <begin position="85"/>
        <end position="106"/>
    </location>
</feature>
<evidence type="ECO:0000256" key="1">
    <source>
        <dbReference type="ARBA" id="ARBA00004429"/>
    </source>
</evidence>
<reference evidence="11" key="1">
    <citation type="submission" date="2023-07" db="EMBL/GenBank/DDBJ databases">
        <authorList>
            <person name="Kim M.K."/>
        </authorList>
    </citation>
    <scope>NUCLEOTIDE SEQUENCE</scope>
    <source>
        <strain evidence="11">CA1-15</strain>
    </source>
</reference>
<name>A0ABT8ZTN7_9SPHN</name>
<dbReference type="EMBL" id="JAUQSZ010000001">
    <property type="protein sequence ID" value="MDO7840927.1"/>
    <property type="molecule type" value="Genomic_DNA"/>
</dbReference>
<comment type="subcellular location">
    <subcellularLocation>
        <location evidence="1 9">Cell inner membrane</location>
        <topology evidence="1 9">Multi-pass membrane protein</topology>
    </subcellularLocation>
</comment>
<keyword evidence="7 9" id="KW-1133">Transmembrane helix</keyword>